<dbReference type="Proteomes" id="UP000274504">
    <property type="component" value="Unassembled WGS sequence"/>
</dbReference>
<feature type="region of interest" description="Disordered" evidence="1">
    <location>
        <begin position="378"/>
        <end position="434"/>
    </location>
</feature>
<gene>
    <name evidence="2" type="ORF">HDID_LOCUS3440</name>
</gene>
<organism evidence="4">
    <name type="scientific">Hymenolepis diminuta</name>
    <name type="common">Rat tapeworm</name>
    <dbReference type="NCBI Taxonomy" id="6216"/>
    <lineage>
        <taxon>Eukaryota</taxon>
        <taxon>Metazoa</taxon>
        <taxon>Spiralia</taxon>
        <taxon>Lophotrochozoa</taxon>
        <taxon>Platyhelminthes</taxon>
        <taxon>Cestoda</taxon>
        <taxon>Eucestoda</taxon>
        <taxon>Cyclophyllidea</taxon>
        <taxon>Hymenolepididae</taxon>
        <taxon>Hymenolepis</taxon>
    </lineage>
</organism>
<evidence type="ECO:0000313" key="4">
    <source>
        <dbReference type="WBParaSite" id="HDID_0000344201-mRNA-1"/>
    </source>
</evidence>
<feature type="compositionally biased region" description="Low complexity" evidence="1">
    <location>
        <begin position="406"/>
        <end position="417"/>
    </location>
</feature>
<proteinExistence type="predicted"/>
<reference evidence="4" key="1">
    <citation type="submission" date="2017-02" db="UniProtKB">
        <authorList>
            <consortium name="WormBaseParasite"/>
        </authorList>
    </citation>
    <scope>IDENTIFICATION</scope>
</reference>
<dbReference type="EMBL" id="UYSG01001042">
    <property type="protein sequence ID" value="VDL32816.1"/>
    <property type="molecule type" value="Genomic_DNA"/>
</dbReference>
<accession>A0A0R3SF52</accession>
<feature type="region of interest" description="Disordered" evidence="1">
    <location>
        <begin position="211"/>
        <end position="234"/>
    </location>
</feature>
<dbReference type="WBParaSite" id="HDID_0000344201-mRNA-1">
    <property type="protein sequence ID" value="HDID_0000344201-mRNA-1"/>
    <property type="gene ID" value="HDID_0000344201"/>
</dbReference>
<feature type="compositionally biased region" description="Basic and acidic residues" evidence="1">
    <location>
        <begin position="378"/>
        <end position="388"/>
    </location>
</feature>
<name>A0A0R3SF52_HYMDI</name>
<evidence type="ECO:0000313" key="3">
    <source>
        <dbReference type="Proteomes" id="UP000274504"/>
    </source>
</evidence>
<evidence type="ECO:0000256" key="1">
    <source>
        <dbReference type="SAM" id="MobiDB-lite"/>
    </source>
</evidence>
<sequence length="540" mass="60295">MSKYVDDSSLAKSKSSCDVNLKSSIGITDQVQIGVFYRSLAICIVNRIISNLPHRIKAELHPSLHYNSHVVRQITKFPSLDSCKYCVEWLTTCGKNVYNNSFGFGHSVDINLIAQLDYLTKCSKSRTLSKNNKLSLLSSLIESSIRILKDIRDISPPHQITLRLVDFLLRYHEKVKSKVDANYSSENWTDNRIRNSSSPLVSPLKSQGQMISRSNSVSPKPFQRSKTLTDLNSNSSNRRGVSLLPGRLVKSRSTIFNSVEVIEQTLRLASTLLPPSVCYTIAYFSSALINIYCCIGEDISTRDFYPLCNPEHLSKLMTPVLFPTDSERTKTGPNTNRMELLLVVLFNSSPTQNVHPPKLLQDLIDLSNPPSSLKEIKENAKNSKKLNEAKSTIPMKSALSRLNVQSPSLSSSSPGPLKATHPESTPKISAGNNKNATSTIDLISELATKKGLMNLLNSILVDQSIDLKTKYGYLTQFRQNHSEIFLKRFTNKETADAYMDRMLRKVSENSKNHSSINPSSKLSKAFNKLSWSKATAKATK</sequence>
<reference evidence="2 3" key="2">
    <citation type="submission" date="2018-11" db="EMBL/GenBank/DDBJ databases">
        <authorList>
            <consortium name="Pathogen Informatics"/>
        </authorList>
    </citation>
    <scope>NUCLEOTIDE SEQUENCE [LARGE SCALE GENOMIC DNA]</scope>
</reference>
<protein>
    <submittedName>
        <fullName evidence="4">Ras-GAP domain-containing protein</fullName>
    </submittedName>
</protein>
<evidence type="ECO:0000313" key="2">
    <source>
        <dbReference type="EMBL" id="VDL32816.1"/>
    </source>
</evidence>
<feature type="compositionally biased region" description="Polar residues" evidence="1">
    <location>
        <begin position="422"/>
        <end position="434"/>
    </location>
</feature>
<dbReference type="AlphaFoldDB" id="A0A0R3SF52"/>
<dbReference type="OrthoDB" id="6263361at2759"/>